<proteinExistence type="predicted"/>
<feature type="region of interest" description="Disordered" evidence="1">
    <location>
        <begin position="28"/>
        <end position="47"/>
    </location>
</feature>
<organism evidence="2 3">
    <name type="scientific">Natrinema altunense (strain JCM 12890 / CGMCC 1.3731 / AJ2)</name>
    <dbReference type="NCBI Taxonomy" id="1227494"/>
    <lineage>
        <taxon>Archaea</taxon>
        <taxon>Methanobacteriati</taxon>
        <taxon>Methanobacteriota</taxon>
        <taxon>Stenosarchaea group</taxon>
        <taxon>Halobacteria</taxon>
        <taxon>Halobacteriales</taxon>
        <taxon>Natrialbaceae</taxon>
        <taxon>Natrinema</taxon>
    </lineage>
</organism>
<comment type="caution">
    <text evidence="2">The sequence shown here is derived from an EMBL/GenBank/DDBJ whole genome shotgun (WGS) entry which is preliminary data.</text>
</comment>
<dbReference type="Proteomes" id="UP000011511">
    <property type="component" value="Unassembled WGS sequence"/>
</dbReference>
<name>L9ZV40_NATA2</name>
<evidence type="ECO:0000256" key="1">
    <source>
        <dbReference type="SAM" id="MobiDB-lite"/>
    </source>
</evidence>
<dbReference type="AlphaFoldDB" id="L9ZV40"/>
<dbReference type="EMBL" id="AOIK01000015">
    <property type="protein sequence ID" value="ELY89003.1"/>
    <property type="molecule type" value="Genomic_DNA"/>
</dbReference>
<gene>
    <name evidence="2" type="ORF">C485_05476</name>
</gene>
<reference evidence="2 3" key="1">
    <citation type="journal article" date="2014" name="PLoS Genet.">
        <title>Phylogenetically driven sequencing of extremely halophilic archaea reveals strategies for static and dynamic osmo-response.</title>
        <authorList>
            <person name="Becker E.A."/>
            <person name="Seitzer P.M."/>
            <person name="Tritt A."/>
            <person name="Larsen D."/>
            <person name="Krusor M."/>
            <person name="Yao A.I."/>
            <person name="Wu D."/>
            <person name="Madern D."/>
            <person name="Eisen J.A."/>
            <person name="Darling A.E."/>
            <person name="Facciotti M.T."/>
        </authorList>
    </citation>
    <scope>NUCLEOTIDE SEQUENCE [LARGE SCALE GENOMIC DNA]</scope>
    <source>
        <strain evidence="2 3">JCM 12890</strain>
    </source>
</reference>
<sequence>MCSNTEPHLFEFAGIEFVVRPVRFPVTDRSHDQHRGRTTSHGYRPSFARFVQPQLRHGLSRSGSPHR</sequence>
<keyword evidence="3" id="KW-1185">Reference proteome</keyword>
<protein>
    <submittedName>
        <fullName evidence="2">Uncharacterized protein</fullName>
    </submittedName>
</protein>
<evidence type="ECO:0000313" key="2">
    <source>
        <dbReference type="EMBL" id="ELY89003.1"/>
    </source>
</evidence>
<evidence type="ECO:0000313" key="3">
    <source>
        <dbReference type="Proteomes" id="UP000011511"/>
    </source>
</evidence>
<accession>L9ZV40</accession>